<name>A0A7U9HE23_STRLI</name>
<proteinExistence type="predicted"/>
<evidence type="ECO:0000313" key="3">
    <source>
        <dbReference type="Proteomes" id="UP000014062"/>
    </source>
</evidence>
<feature type="region of interest" description="Disordered" evidence="1">
    <location>
        <begin position="1"/>
        <end position="41"/>
    </location>
</feature>
<dbReference type="EMBL" id="CM001889">
    <property type="protein sequence ID" value="EOY51433.1"/>
    <property type="molecule type" value="Genomic_DNA"/>
</dbReference>
<dbReference type="Proteomes" id="UP000014062">
    <property type="component" value="Chromosome"/>
</dbReference>
<evidence type="ECO:0000313" key="2">
    <source>
        <dbReference type="EMBL" id="EOY51433.1"/>
    </source>
</evidence>
<sequence length="41" mass="3987">MIPALGAGPDPETDAYQSFGAHGLSPPGGPAATGPVREEAP</sequence>
<evidence type="ECO:0000256" key="1">
    <source>
        <dbReference type="SAM" id="MobiDB-lite"/>
    </source>
</evidence>
<dbReference type="AlphaFoldDB" id="A0A7U9HE23"/>
<accession>A0A7U9HE23</accession>
<protein>
    <submittedName>
        <fullName evidence="2">Uncharacterized protein</fullName>
    </submittedName>
</protein>
<gene>
    <name evidence="2" type="ORF">SLI_6727</name>
</gene>
<reference evidence="3" key="1">
    <citation type="journal article" date="2013" name="Genome Biol. Evol.">
        <title>The genome sequence of Streptomyces lividans 66 reveals a novel tRNA-dependent peptide biosynthetic system within a metal-related genomic island.</title>
        <authorList>
            <person name="Cruz-Morales P."/>
            <person name="Vijgenboom E."/>
            <person name="Iruegas-Bocardo F."/>
            <person name="Girard G."/>
            <person name="Yanez-Guerra L.A."/>
            <person name="Ramos-Aboites H.E."/>
            <person name="Pernodet J.L."/>
            <person name="Anne J."/>
            <person name="van Wezel G.P."/>
            <person name="Barona-Gomez F."/>
        </authorList>
    </citation>
    <scope>NUCLEOTIDE SEQUENCE [LARGE SCALE GENOMIC DNA]</scope>
    <source>
        <strain evidence="3">1326</strain>
    </source>
</reference>
<organism evidence="2 3">
    <name type="scientific">Streptomyces lividans 1326</name>
    <dbReference type="NCBI Taxonomy" id="1200984"/>
    <lineage>
        <taxon>Bacteria</taxon>
        <taxon>Bacillati</taxon>
        <taxon>Actinomycetota</taxon>
        <taxon>Actinomycetes</taxon>
        <taxon>Kitasatosporales</taxon>
        <taxon>Streptomycetaceae</taxon>
        <taxon>Streptomyces</taxon>
    </lineage>
</organism>